<protein>
    <recommendedName>
        <fullName evidence="19">Subtilisin-like protease SBT1.5</fullName>
    </recommendedName>
</protein>
<comment type="caution">
    <text evidence="17">The sequence shown here is derived from an EMBL/GenBank/DDBJ whole genome shotgun (WGS) entry which is preliminary data.</text>
</comment>
<dbReference type="Proteomes" id="UP001415857">
    <property type="component" value="Unassembled WGS sequence"/>
</dbReference>
<dbReference type="Gene3D" id="3.40.50.200">
    <property type="entry name" value="Peptidase S8/S53 domain"/>
    <property type="match status" value="1"/>
</dbReference>
<keyword evidence="5 12" id="KW-0732">Signal</keyword>
<feature type="active site" description="Charge relay system" evidence="9 10">
    <location>
        <position position="152"/>
    </location>
</feature>
<proteinExistence type="inferred from homology"/>
<dbReference type="GO" id="GO:0048731">
    <property type="term" value="P:system development"/>
    <property type="evidence" value="ECO:0007669"/>
    <property type="project" value="UniProtKB-ARBA"/>
</dbReference>
<evidence type="ECO:0000256" key="12">
    <source>
        <dbReference type="SAM" id="SignalP"/>
    </source>
</evidence>
<feature type="active site" description="Charge relay system" evidence="9 10">
    <location>
        <position position="566"/>
    </location>
</feature>
<dbReference type="Gene3D" id="2.60.40.2310">
    <property type="match status" value="1"/>
</dbReference>
<evidence type="ECO:0000256" key="2">
    <source>
        <dbReference type="ARBA" id="ARBA00011073"/>
    </source>
</evidence>
<evidence type="ECO:0000256" key="7">
    <source>
        <dbReference type="ARBA" id="ARBA00022825"/>
    </source>
</evidence>
<dbReference type="PROSITE" id="PS00138">
    <property type="entry name" value="SUBTILASE_SER"/>
    <property type="match status" value="1"/>
</dbReference>
<name>A0AAP0RU18_LIQFO</name>
<dbReference type="FunFam" id="3.30.70.80:FF:000003">
    <property type="entry name" value="Subtilisin-like protease SBT1.9"/>
    <property type="match status" value="1"/>
</dbReference>
<dbReference type="SUPFAM" id="SSF54897">
    <property type="entry name" value="Protease propeptides/inhibitors"/>
    <property type="match status" value="1"/>
</dbReference>
<feature type="active site" description="Charge relay system" evidence="9 10">
    <location>
        <position position="225"/>
    </location>
</feature>
<dbReference type="InterPro" id="IPR010259">
    <property type="entry name" value="S8pro/Inhibitor_I9"/>
</dbReference>
<evidence type="ECO:0000259" key="13">
    <source>
        <dbReference type="Pfam" id="PF00082"/>
    </source>
</evidence>
<keyword evidence="7 10" id="KW-0720">Serine protease</keyword>
<comment type="similarity">
    <text evidence="2 10 11">Belongs to the peptidase S8 family.</text>
</comment>
<dbReference type="GO" id="GO:0005576">
    <property type="term" value="C:extracellular region"/>
    <property type="evidence" value="ECO:0007669"/>
    <property type="project" value="UniProtKB-SubCell"/>
</dbReference>
<dbReference type="Gene3D" id="3.50.30.30">
    <property type="match status" value="1"/>
</dbReference>
<dbReference type="InterPro" id="IPR000209">
    <property type="entry name" value="Peptidase_S8/S53_dom"/>
</dbReference>
<dbReference type="AlphaFoldDB" id="A0AAP0RU18"/>
<evidence type="ECO:0000256" key="10">
    <source>
        <dbReference type="PROSITE-ProRule" id="PRU01240"/>
    </source>
</evidence>
<evidence type="ECO:0000256" key="3">
    <source>
        <dbReference type="ARBA" id="ARBA00022525"/>
    </source>
</evidence>
<dbReference type="SUPFAM" id="SSF52743">
    <property type="entry name" value="Subtilisin-like"/>
    <property type="match status" value="1"/>
</dbReference>
<dbReference type="InterPro" id="IPR003137">
    <property type="entry name" value="PA_domain"/>
</dbReference>
<feature type="domain" description="Subtilisin-like protease fibronectin type-III" evidence="16">
    <location>
        <begin position="680"/>
        <end position="784"/>
    </location>
</feature>
<evidence type="ECO:0000259" key="15">
    <source>
        <dbReference type="Pfam" id="PF05922"/>
    </source>
</evidence>
<evidence type="ECO:0000256" key="4">
    <source>
        <dbReference type="ARBA" id="ARBA00022670"/>
    </source>
</evidence>
<dbReference type="InterPro" id="IPR023827">
    <property type="entry name" value="Peptidase_S8_Asp-AS"/>
</dbReference>
<evidence type="ECO:0000313" key="17">
    <source>
        <dbReference type="EMBL" id="KAK9281915.1"/>
    </source>
</evidence>
<dbReference type="Gene3D" id="3.30.70.80">
    <property type="entry name" value="Peptidase S8 propeptide/proteinase inhibitor I9"/>
    <property type="match status" value="1"/>
</dbReference>
<gene>
    <name evidence="17" type="ORF">L1049_004823</name>
</gene>
<keyword evidence="4 10" id="KW-0645">Protease</keyword>
<dbReference type="Pfam" id="PF05922">
    <property type="entry name" value="Inhibitor_I9"/>
    <property type="match status" value="1"/>
</dbReference>
<evidence type="ECO:0000259" key="14">
    <source>
        <dbReference type="Pfam" id="PF02225"/>
    </source>
</evidence>
<dbReference type="CDD" id="cd04852">
    <property type="entry name" value="Peptidases_S8_3"/>
    <property type="match status" value="1"/>
</dbReference>
<dbReference type="InterPro" id="IPR036852">
    <property type="entry name" value="Peptidase_S8/S53_dom_sf"/>
</dbReference>
<dbReference type="InterPro" id="IPR041469">
    <property type="entry name" value="Subtilisin-like_FN3"/>
</dbReference>
<dbReference type="PROSITE" id="PS51892">
    <property type="entry name" value="SUBTILASE"/>
    <property type="match status" value="1"/>
</dbReference>
<keyword evidence="8" id="KW-0325">Glycoprotein</keyword>
<dbReference type="InterPro" id="IPR015500">
    <property type="entry name" value="Peptidase_S8_subtilisin-rel"/>
</dbReference>
<dbReference type="GO" id="GO:0004252">
    <property type="term" value="F:serine-type endopeptidase activity"/>
    <property type="evidence" value="ECO:0007669"/>
    <property type="project" value="UniProtKB-UniRule"/>
</dbReference>
<feature type="chain" id="PRO_5042821670" description="Subtilisin-like protease SBT1.5" evidence="12">
    <location>
        <begin position="21"/>
        <end position="790"/>
    </location>
</feature>
<dbReference type="FunFam" id="3.40.50.200:FF:000006">
    <property type="entry name" value="Subtilisin-like protease SBT1.5"/>
    <property type="match status" value="1"/>
</dbReference>
<keyword evidence="3" id="KW-0964">Secreted</keyword>
<evidence type="ECO:0000259" key="16">
    <source>
        <dbReference type="Pfam" id="PF17766"/>
    </source>
</evidence>
<dbReference type="PRINTS" id="PR00723">
    <property type="entry name" value="SUBTILISIN"/>
</dbReference>
<dbReference type="Pfam" id="PF00082">
    <property type="entry name" value="Peptidase_S8"/>
    <property type="match status" value="1"/>
</dbReference>
<dbReference type="InterPro" id="IPR023828">
    <property type="entry name" value="Peptidase_S8_Ser-AS"/>
</dbReference>
<evidence type="ECO:0008006" key="19">
    <source>
        <dbReference type="Google" id="ProtNLM"/>
    </source>
</evidence>
<dbReference type="FunFam" id="3.50.30.30:FF:000005">
    <property type="entry name" value="subtilisin-like protease SBT1.5"/>
    <property type="match status" value="1"/>
</dbReference>
<keyword evidence="6 10" id="KW-0378">Hydrolase</keyword>
<dbReference type="PROSITE" id="PS00136">
    <property type="entry name" value="SUBTILASE_ASP"/>
    <property type="match status" value="1"/>
</dbReference>
<dbReference type="SUPFAM" id="SSF52025">
    <property type="entry name" value="PA domain"/>
    <property type="match status" value="1"/>
</dbReference>
<evidence type="ECO:0000256" key="8">
    <source>
        <dbReference type="ARBA" id="ARBA00023180"/>
    </source>
</evidence>
<evidence type="ECO:0000256" key="11">
    <source>
        <dbReference type="RuleBase" id="RU003355"/>
    </source>
</evidence>
<feature type="signal peptide" evidence="12">
    <location>
        <begin position="1"/>
        <end position="20"/>
    </location>
</feature>
<dbReference type="InterPro" id="IPR046450">
    <property type="entry name" value="PA_dom_sf"/>
</dbReference>
<accession>A0AAP0RU18</accession>
<feature type="domain" description="Inhibitor I9" evidence="15">
    <location>
        <begin position="28"/>
        <end position="117"/>
    </location>
</feature>
<dbReference type="GO" id="GO:0006508">
    <property type="term" value="P:proteolysis"/>
    <property type="evidence" value="ECO:0007669"/>
    <property type="project" value="UniProtKB-KW"/>
</dbReference>
<dbReference type="Pfam" id="PF02225">
    <property type="entry name" value="PA"/>
    <property type="match status" value="1"/>
</dbReference>
<dbReference type="EMBL" id="JBBPBK010000007">
    <property type="protein sequence ID" value="KAK9281915.1"/>
    <property type="molecule type" value="Genomic_DNA"/>
</dbReference>
<feature type="domain" description="Peptidase S8/S53" evidence="13">
    <location>
        <begin position="143"/>
        <end position="604"/>
    </location>
</feature>
<keyword evidence="18" id="KW-1185">Reference proteome</keyword>
<dbReference type="InterPro" id="IPR034197">
    <property type="entry name" value="Peptidases_S8_3"/>
</dbReference>
<evidence type="ECO:0000256" key="6">
    <source>
        <dbReference type="ARBA" id="ARBA00022801"/>
    </source>
</evidence>
<dbReference type="Pfam" id="PF17766">
    <property type="entry name" value="fn3_6"/>
    <property type="match status" value="1"/>
</dbReference>
<evidence type="ECO:0000256" key="1">
    <source>
        <dbReference type="ARBA" id="ARBA00004613"/>
    </source>
</evidence>
<evidence type="ECO:0000313" key="18">
    <source>
        <dbReference type="Proteomes" id="UP001415857"/>
    </source>
</evidence>
<organism evidence="17 18">
    <name type="scientific">Liquidambar formosana</name>
    <name type="common">Formosan gum</name>
    <dbReference type="NCBI Taxonomy" id="63359"/>
    <lineage>
        <taxon>Eukaryota</taxon>
        <taxon>Viridiplantae</taxon>
        <taxon>Streptophyta</taxon>
        <taxon>Embryophyta</taxon>
        <taxon>Tracheophyta</taxon>
        <taxon>Spermatophyta</taxon>
        <taxon>Magnoliopsida</taxon>
        <taxon>eudicotyledons</taxon>
        <taxon>Gunneridae</taxon>
        <taxon>Pentapetalae</taxon>
        <taxon>Saxifragales</taxon>
        <taxon>Altingiaceae</taxon>
        <taxon>Liquidambar</taxon>
    </lineage>
</organism>
<dbReference type="CDD" id="cd02120">
    <property type="entry name" value="PA_subtilisin_like"/>
    <property type="match status" value="1"/>
</dbReference>
<evidence type="ECO:0000256" key="9">
    <source>
        <dbReference type="PIRSR" id="PIRSR615500-1"/>
    </source>
</evidence>
<sequence>MGLFWALSVTFLCSFSVLMGDTIDKSQTYIVRVQNDLKPSEFNDVEEWYSSTLRSLSSNPFNSENPTTTQRGNSKDFLYVYKTVFHGFSARLTRQQAQKLKRRPEILGVFPDRVHQIQITRTPQFLGLTTSAPDNIIAESDAGSNVVIGVLDTGIWPEHRSFRDEGLRPIPTHWKGECIEGERFPKSLCNKKLVGARYFTAGYDSRVGATNHTNDFKSARDTVGHGTHTASTAAGVHVPDASFLDFAKGDATGIAPKARIAVYKICWEEGCMESDVLAGMETAVEDGVDIMSLSVGASSSLPYYLDAIAIGSFGAMEKGVFVSTSAGNSGFDEGTASNVAPWFTSVGASTIDRNFSADLVLGDGRVIRGASLYRGNPLPENTYLPLIYGGNASLGSNVTGSTGSFRASICLLDSLDPNLVRGKIVVCDRGGIPRALKGYSVKEAGGAGVIVSNLSPDGEGLVADPYLLPGLLITESAGYTVRNYISSTQNPTATIVFRETQLGVKPAPIVASFSGRGPNPESINVLKPDLIAPGVNILAAWPAETAPTDIPDDTRRTEFNILSGTSMSCPHVSGLAALLKGVHPDWSPAMIRSALMTTSYVHDHDGKPLLDEGANNLATAWAMGAGHVDPEKAVDPGLVYDLTADDYLNFLCALNMRRENIRAIAGRPVDCSGKPRTPWNLNYPAIVVAFNLSGSSKLEAVMNRTVTHLGEDSSSYTVSISNPKGASVTVNPTKMEFKEKGQKQSYMVRILADKVSVPLGNMRSEFGRMMWTDGKHQVKSPIGVVWQRFK</sequence>
<comment type="subcellular location">
    <subcellularLocation>
        <location evidence="1">Secreted</location>
    </subcellularLocation>
</comment>
<dbReference type="InterPro" id="IPR037045">
    <property type="entry name" value="S8pro/Inhibitor_I9_sf"/>
</dbReference>
<evidence type="ECO:0000256" key="5">
    <source>
        <dbReference type="ARBA" id="ARBA00022729"/>
    </source>
</evidence>
<reference evidence="17 18" key="1">
    <citation type="journal article" date="2024" name="Plant J.">
        <title>Genome sequences and population genomics reveal climatic adaptation and genomic divergence between two closely related sweetgum species.</title>
        <authorList>
            <person name="Xu W.Q."/>
            <person name="Ren C.Q."/>
            <person name="Zhang X.Y."/>
            <person name="Comes H.P."/>
            <person name="Liu X.H."/>
            <person name="Li Y.G."/>
            <person name="Kettle C.J."/>
            <person name="Jalonen R."/>
            <person name="Gaisberger H."/>
            <person name="Ma Y.Z."/>
            <person name="Qiu Y.X."/>
        </authorList>
    </citation>
    <scope>NUCLEOTIDE SEQUENCE [LARGE SCALE GENOMIC DNA]</scope>
    <source>
        <strain evidence="17">Hangzhou</strain>
    </source>
</reference>
<feature type="domain" description="PA" evidence="14">
    <location>
        <begin position="405"/>
        <end position="478"/>
    </location>
</feature>
<dbReference type="InterPro" id="IPR045051">
    <property type="entry name" value="SBT"/>
</dbReference>
<dbReference type="PANTHER" id="PTHR10795">
    <property type="entry name" value="PROPROTEIN CONVERTASE SUBTILISIN/KEXIN"/>
    <property type="match status" value="1"/>
</dbReference>